<protein>
    <submittedName>
        <fullName evidence="2">12601_t:CDS:1</fullName>
    </submittedName>
</protein>
<keyword evidence="1" id="KW-1133">Transmembrane helix</keyword>
<sequence>PDITDPNNQYIIVDEGLYQPSNIIPYIYILVYYVPEFVKIYKSLG</sequence>
<organism evidence="2 3">
    <name type="scientific">Gigaspora margarita</name>
    <dbReference type="NCBI Taxonomy" id="4874"/>
    <lineage>
        <taxon>Eukaryota</taxon>
        <taxon>Fungi</taxon>
        <taxon>Fungi incertae sedis</taxon>
        <taxon>Mucoromycota</taxon>
        <taxon>Glomeromycotina</taxon>
        <taxon>Glomeromycetes</taxon>
        <taxon>Diversisporales</taxon>
        <taxon>Gigasporaceae</taxon>
        <taxon>Gigaspora</taxon>
    </lineage>
</organism>
<reference evidence="2 3" key="1">
    <citation type="submission" date="2021-06" db="EMBL/GenBank/DDBJ databases">
        <authorList>
            <person name="Kallberg Y."/>
            <person name="Tangrot J."/>
            <person name="Rosling A."/>
        </authorList>
    </citation>
    <scope>NUCLEOTIDE SEQUENCE [LARGE SCALE GENOMIC DNA]</scope>
    <source>
        <strain evidence="2 3">120-4 pot B 10/14</strain>
    </source>
</reference>
<evidence type="ECO:0000313" key="2">
    <source>
        <dbReference type="EMBL" id="CAG8697836.1"/>
    </source>
</evidence>
<feature type="non-terminal residue" evidence="2">
    <location>
        <position position="1"/>
    </location>
</feature>
<evidence type="ECO:0000256" key="1">
    <source>
        <dbReference type="SAM" id="Phobius"/>
    </source>
</evidence>
<name>A0ABN7UZ77_GIGMA</name>
<dbReference type="Proteomes" id="UP000789901">
    <property type="component" value="Unassembled WGS sequence"/>
</dbReference>
<keyword evidence="3" id="KW-1185">Reference proteome</keyword>
<comment type="caution">
    <text evidence="2">The sequence shown here is derived from an EMBL/GenBank/DDBJ whole genome shotgun (WGS) entry which is preliminary data.</text>
</comment>
<keyword evidence="1" id="KW-0812">Transmembrane</keyword>
<feature type="transmembrane region" description="Helical" evidence="1">
    <location>
        <begin position="23"/>
        <end position="41"/>
    </location>
</feature>
<dbReference type="EMBL" id="CAJVQB010007141">
    <property type="protein sequence ID" value="CAG8697836.1"/>
    <property type="molecule type" value="Genomic_DNA"/>
</dbReference>
<evidence type="ECO:0000313" key="3">
    <source>
        <dbReference type="Proteomes" id="UP000789901"/>
    </source>
</evidence>
<accession>A0ABN7UZ77</accession>
<keyword evidence="1" id="KW-0472">Membrane</keyword>
<gene>
    <name evidence="2" type="ORF">GMARGA_LOCUS11929</name>
</gene>
<proteinExistence type="predicted"/>